<reference evidence="4" key="1">
    <citation type="journal article" date="2014" name="Front. Microbiol.">
        <title>High frequency of phylogenetically diverse reductive dehalogenase-homologous genes in deep subseafloor sedimentary metagenomes.</title>
        <authorList>
            <person name="Kawai M."/>
            <person name="Futagami T."/>
            <person name="Toyoda A."/>
            <person name="Takaki Y."/>
            <person name="Nishi S."/>
            <person name="Hori S."/>
            <person name="Arai W."/>
            <person name="Tsubouchi T."/>
            <person name="Morono Y."/>
            <person name="Uchiyama I."/>
            <person name="Ito T."/>
            <person name="Fujiyama A."/>
            <person name="Inagaki F."/>
            <person name="Takami H."/>
        </authorList>
    </citation>
    <scope>NUCLEOTIDE SEQUENCE</scope>
    <source>
        <strain evidence="4">Expedition CK06-06</strain>
    </source>
</reference>
<organism evidence="4">
    <name type="scientific">marine sediment metagenome</name>
    <dbReference type="NCBI Taxonomy" id="412755"/>
    <lineage>
        <taxon>unclassified sequences</taxon>
        <taxon>metagenomes</taxon>
        <taxon>ecological metagenomes</taxon>
    </lineage>
</organism>
<keyword evidence="2" id="KW-0808">Transferase</keyword>
<dbReference type="EMBL" id="BARU01009494">
    <property type="protein sequence ID" value="GAH37764.1"/>
    <property type="molecule type" value="Genomic_DNA"/>
</dbReference>
<protein>
    <recommendedName>
        <fullName evidence="3">Methyltransferase type 11 domain-containing protein</fullName>
    </recommendedName>
</protein>
<dbReference type="CDD" id="cd02440">
    <property type="entry name" value="AdoMet_MTases"/>
    <property type="match status" value="1"/>
</dbReference>
<sequence>RVKKEIIFTGYNVDLGCANGRNFSAFIEPNSKLIGVDNSFEFLKIAKEHIKSDNNLPKKSSKFIQLILSDILFLPIRPNVIQNIFSIATIHHIKNKAQRNYAISQLYCLLRDKGYFLFTVWRRYQKKYRSYFIKDEIKRLFKPKYRKIQINLGLNEYGDKFVPWTLSAEKKTYNRFYHFFSNKEIKKLLNEYTILEFKKMGGPNKKDNFFILTQKLIK</sequence>
<name>X1G869_9ZZZZ</name>
<comment type="caution">
    <text evidence="4">The sequence shown here is derived from an EMBL/GenBank/DDBJ whole genome shotgun (WGS) entry which is preliminary data.</text>
</comment>
<dbReference type="GO" id="GO:0002098">
    <property type="term" value="P:tRNA wobble uridine modification"/>
    <property type="evidence" value="ECO:0007669"/>
    <property type="project" value="TreeGrafter"/>
</dbReference>
<dbReference type="AlphaFoldDB" id="X1G869"/>
<dbReference type="PANTHER" id="PTHR13069">
    <property type="entry name" value="ALKYLATED DNA REPAIR PROTEIN ALKB HOMOLOG 8"/>
    <property type="match status" value="1"/>
</dbReference>
<dbReference type="InterPro" id="IPR013216">
    <property type="entry name" value="Methyltransf_11"/>
</dbReference>
<evidence type="ECO:0000259" key="3">
    <source>
        <dbReference type="Pfam" id="PF08241"/>
    </source>
</evidence>
<dbReference type="Pfam" id="PF08241">
    <property type="entry name" value="Methyltransf_11"/>
    <property type="match status" value="1"/>
</dbReference>
<dbReference type="SUPFAM" id="SSF53335">
    <property type="entry name" value="S-adenosyl-L-methionine-dependent methyltransferases"/>
    <property type="match status" value="1"/>
</dbReference>
<proteinExistence type="predicted"/>
<dbReference type="InterPro" id="IPR029063">
    <property type="entry name" value="SAM-dependent_MTases_sf"/>
</dbReference>
<keyword evidence="1" id="KW-0489">Methyltransferase</keyword>
<dbReference type="Gene3D" id="3.40.50.150">
    <property type="entry name" value="Vaccinia Virus protein VP39"/>
    <property type="match status" value="1"/>
</dbReference>
<dbReference type="GO" id="GO:0030488">
    <property type="term" value="P:tRNA methylation"/>
    <property type="evidence" value="ECO:0007669"/>
    <property type="project" value="TreeGrafter"/>
</dbReference>
<dbReference type="GO" id="GO:0008757">
    <property type="term" value="F:S-adenosylmethionine-dependent methyltransferase activity"/>
    <property type="evidence" value="ECO:0007669"/>
    <property type="project" value="InterPro"/>
</dbReference>
<dbReference type="PANTHER" id="PTHR13069:SF21">
    <property type="entry name" value="ALKYLATED DNA REPAIR PROTEIN ALKB HOMOLOG 8"/>
    <property type="match status" value="1"/>
</dbReference>
<evidence type="ECO:0000256" key="1">
    <source>
        <dbReference type="ARBA" id="ARBA00022603"/>
    </source>
</evidence>
<accession>X1G869</accession>
<feature type="non-terminal residue" evidence="4">
    <location>
        <position position="1"/>
    </location>
</feature>
<feature type="domain" description="Methyltransferase type 11" evidence="3">
    <location>
        <begin position="13"/>
        <end position="118"/>
    </location>
</feature>
<dbReference type="GO" id="GO:0000049">
    <property type="term" value="F:tRNA binding"/>
    <property type="evidence" value="ECO:0007669"/>
    <property type="project" value="TreeGrafter"/>
</dbReference>
<dbReference type="GO" id="GO:0005634">
    <property type="term" value="C:nucleus"/>
    <property type="evidence" value="ECO:0007669"/>
    <property type="project" value="TreeGrafter"/>
</dbReference>
<evidence type="ECO:0000313" key="4">
    <source>
        <dbReference type="EMBL" id="GAH37764.1"/>
    </source>
</evidence>
<dbReference type="InterPro" id="IPR051422">
    <property type="entry name" value="AlkB_tRNA_MeTrf/Diox"/>
</dbReference>
<gene>
    <name evidence="4" type="ORF">S03H2_18309</name>
</gene>
<evidence type="ECO:0000256" key="2">
    <source>
        <dbReference type="ARBA" id="ARBA00022679"/>
    </source>
</evidence>
<dbReference type="GO" id="GO:0106335">
    <property type="term" value="F:tRNA (5-carboxymethyluridine(34)-5-O)-methyltransferase activity"/>
    <property type="evidence" value="ECO:0007669"/>
    <property type="project" value="TreeGrafter"/>
</dbReference>
<dbReference type="GO" id="GO:0005737">
    <property type="term" value="C:cytoplasm"/>
    <property type="evidence" value="ECO:0007669"/>
    <property type="project" value="TreeGrafter"/>
</dbReference>